<gene>
    <name evidence="1" type="ORF">ONZ43_g6270</name>
</gene>
<comment type="caution">
    <text evidence="1">The sequence shown here is derived from an EMBL/GenBank/DDBJ whole genome shotgun (WGS) entry which is preliminary data.</text>
</comment>
<accession>A0ACC2I148</accession>
<dbReference type="Proteomes" id="UP001153334">
    <property type="component" value="Unassembled WGS sequence"/>
</dbReference>
<reference evidence="1" key="1">
    <citation type="submission" date="2022-11" db="EMBL/GenBank/DDBJ databases">
        <title>Genome Sequence of Nemania bipapillata.</title>
        <authorList>
            <person name="Buettner E."/>
        </authorList>
    </citation>
    <scope>NUCLEOTIDE SEQUENCE</scope>
    <source>
        <strain evidence="1">CP14</strain>
    </source>
</reference>
<organism evidence="1 2">
    <name type="scientific">Nemania bipapillata</name>
    <dbReference type="NCBI Taxonomy" id="110536"/>
    <lineage>
        <taxon>Eukaryota</taxon>
        <taxon>Fungi</taxon>
        <taxon>Dikarya</taxon>
        <taxon>Ascomycota</taxon>
        <taxon>Pezizomycotina</taxon>
        <taxon>Sordariomycetes</taxon>
        <taxon>Xylariomycetidae</taxon>
        <taxon>Xylariales</taxon>
        <taxon>Xylariaceae</taxon>
        <taxon>Nemania</taxon>
    </lineage>
</organism>
<keyword evidence="2" id="KW-1185">Reference proteome</keyword>
<evidence type="ECO:0000313" key="1">
    <source>
        <dbReference type="EMBL" id="KAJ8108956.1"/>
    </source>
</evidence>
<protein>
    <submittedName>
        <fullName evidence="1">Uncharacterized protein</fullName>
    </submittedName>
</protein>
<name>A0ACC2I148_9PEZI</name>
<evidence type="ECO:0000313" key="2">
    <source>
        <dbReference type="Proteomes" id="UP001153334"/>
    </source>
</evidence>
<proteinExistence type="predicted"/>
<dbReference type="EMBL" id="JAPESX010002181">
    <property type="protein sequence ID" value="KAJ8108956.1"/>
    <property type="molecule type" value="Genomic_DNA"/>
</dbReference>
<sequence>MSKVTTWAIALLAGSASALGDPFRLLGSSFATPGDNATYDYIIVGGGTAGLTVAARLVEQHAGTVAIVEAGTFYELSNGNNSMLPGGDGAFTGKGVTDWQPLIDWEYITTPQAGANNLTLHYAAGKTFGGGSARNFMVYQRGTEGSYQNWADDVGDDSYTWSKFLPWFQKSVHFVPPNSTIYRLLTLDVAVDARPSNSTPVYDEGVVGKSGPISAAYPNWPQAIATWVVEGLKAIGLPVIPGFNSGKLIGQAYATFSIDGETMLRSSSSTAFLQPSLGNTDLYLYHLTLAKKILFDADKKATGVVVNTMGAQYTLKANKEVIVSAGVFGSPQLLMVSGVGPAETLQKLDIPVVADRPGVGQNLQDHIYYGITYRINAITFSSLINPEFAAEQKALFQANATGIYTNPTADVIGWEKIPAHLREGWSNETLSALAELPEDWPEAEYISLGSWLGEDFDSRFADPADGYNYGTLVCAVISPLSRGTVSISSADTAVHPIIDPNSLTHPADIAVAVAAFKRAREFWATDVMKKLAIGDEYYPGPDVATDEEILASIRRSYNAIYHASCTNKMGKEDDPTAVVDPQARVYGVESLRVVDASAFPFLPPGHPQSTVYALAEKIACDIAGNCAQPPQYPTNPMNSTYPAYPSKCKSKRRL</sequence>